<gene>
    <name evidence="1" type="ORF">B0H64DRAFT_38336</name>
</gene>
<organism evidence="1 2">
    <name type="scientific">Chaetomium fimeti</name>
    <dbReference type="NCBI Taxonomy" id="1854472"/>
    <lineage>
        <taxon>Eukaryota</taxon>
        <taxon>Fungi</taxon>
        <taxon>Dikarya</taxon>
        <taxon>Ascomycota</taxon>
        <taxon>Pezizomycotina</taxon>
        <taxon>Sordariomycetes</taxon>
        <taxon>Sordariomycetidae</taxon>
        <taxon>Sordariales</taxon>
        <taxon>Chaetomiaceae</taxon>
        <taxon>Chaetomium</taxon>
    </lineage>
</organism>
<comment type="caution">
    <text evidence="1">The sequence shown here is derived from an EMBL/GenBank/DDBJ whole genome shotgun (WGS) entry which is preliminary data.</text>
</comment>
<evidence type="ECO:0000313" key="2">
    <source>
        <dbReference type="Proteomes" id="UP001278766"/>
    </source>
</evidence>
<reference evidence="1" key="2">
    <citation type="submission" date="2023-06" db="EMBL/GenBank/DDBJ databases">
        <authorList>
            <consortium name="Lawrence Berkeley National Laboratory"/>
            <person name="Haridas S."/>
            <person name="Hensen N."/>
            <person name="Bonometti L."/>
            <person name="Westerberg I."/>
            <person name="Brannstrom I.O."/>
            <person name="Guillou S."/>
            <person name="Cros-Aarteil S."/>
            <person name="Calhoun S."/>
            <person name="Kuo A."/>
            <person name="Mondo S."/>
            <person name="Pangilinan J."/>
            <person name="Riley R."/>
            <person name="Labutti K."/>
            <person name="Andreopoulos B."/>
            <person name="Lipzen A."/>
            <person name="Chen C."/>
            <person name="Yanf M."/>
            <person name="Daum C."/>
            <person name="Ng V."/>
            <person name="Clum A."/>
            <person name="Steindorff A."/>
            <person name="Ohm R."/>
            <person name="Martin F."/>
            <person name="Silar P."/>
            <person name="Natvig D."/>
            <person name="Lalanne C."/>
            <person name="Gautier V."/>
            <person name="Ament-Velasquez S.L."/>
            <person name="Kruys A."/>
            <person name="Hutchinson M.I."/>
            <person name="Powell A.J."/>
            <person name="Barry K."/>
            <person name="Miller A.N."/>
            <person name="Grigoriev I.V."/>
            <person name="Debuchy R."/>
            <person name="Gladieux P."/>
            <person name="Thoren M.H."/>
            <person name="Johannesson H."/>
        </authorList>
    </citation>
    <scope>NUCLEOTIDE SEQUENCE</scope>
    <source>
        <strain evidence="1">CBS 168.71</strain>
    </source>
</reference>
<dbReference type="Proteomes" id="UP001278766">
    <property type="component" value="Unassembled WGS sequence"/>
</dbReference>
<accession>A0AAE0HRX8</accession>
<evidence type="ECO:0000313" key="1">
    <source>
        <dbReference type="EMBL" id="KAK3301436.1"/>
    </source>
</evidence>
<keyword evidence="2" id="KW-1185">Reference proteome</keyword>
<reference evidence="1" key="1">
    <citation type="journal article" date="2023" name="Mol. Phylogenet. Evol.">
        <title>Genome-scale phylogeny and comparative genomics of the fungal order Sordariales.</title>
        <authorList>
            <person name="Hensen N."/>
            <person name="Bonometti L."/>
            <person name="Westerberg I."/>
            <person name="Brannstrom I.O."/>
            <person name="Guillou S."/>
            <person name="Cros-Aarteil S."/>
            <person name="Calhoun S."/>
            <person name="Haridas S."/>
            <person name="Kuo A."/>
            <person name="Mondo S."/>
            <person name="Pangilinan J."/>
            <person name="Riley R."/>
            <person name="LaButti K."/>
            <person name="Andreopoulos B."/>
            <person name="Lipzen A."/>
            <person name="Chen C."/>
            <person name="Yan M."/>
            <person name="Daum C."/>
            <person name="Ng V."/>
            <person name="Clum A."/>
            <person name="Steindorff A."/>
            <person name="Ohm R.A."/>
            <person name="Martin F."/>
            <person name="Silar P."/>
            <person name="Natvig D.O."/>
            <person name="Lalanne C."/>
            <person name="Gautier V."/>
            <person name="Ament-Velasquez S.L."/>
            <person name="Kruys A."/>
            <person name="Hutchinson M.I."/>
            <person name="Powell A.J."/>
            <person name="Barry K."/>
            <person name="Miller A.N."/>
            <person name="Grigoriev I.V."/>
            <person name="Debuchy R."/>
            <person name="Gladieux P."/>
            <person name="Hiltunen Thoren M."/>
            <person name="Johannesson H."/>
        </authorList>
    </citation>
    <scope>NUCLEOTIDE SEQUENCE</scope>
    <source>
        <strain evidence="1">CBS 168.71</strain>
    </source>
</reference>
<protein>
    <submittedName>
        <fullName evidence="1">Uncharacterized protein</fullName>
    </submittedName>
</protein>
<dbReference type="GeneID" id="87839896"/>
<name>A0AAE0HRX8_9PEZI</name>
<dbReference type="AlphaFoldDB" id="A0AAE0HRX8"/>
<proteinExistence type="predicted"/>
<sequence length="253" mass="27312">MGWIAHSNNREFISKLPPFSALNRSWSCRWTMSNPGPGVPPWPGAPQETGKSLSQTLSEKGTTRANLTWGDLTPTQTAAVILHCMLPTRYTATTPAASNISESARPPIAVPAACLTAPKYTANVAIYPYPARATPTKRQPTTNLSVHEWRRSKLASGLPLRSRLAGASHVLLLRPNGERFSPVLSPNNCSCPCPRLPLLSSPAFVRGSRWHAIPCFAGSRPAYASLFPCHSTWDLAMATEIGDCLTHAPAPPN</sequence>
<dbReference type="EMBL" id="JAUEPN010000001">
    <property type="protein sequence ID" value="KAK3301436.1"/>
    <property type="molecule type" value="Genomic_DNA"/>
</dbReference>
<dbReference type="RefSeq" id="XP_062664950.1">
    <property type="nucleotide sequence ID" value="XM_062802948.1"/>
</dbReference>